<dbReference type="PROSITE" id="PS50088">
    <property type="entry name" value="ANK_REPEAT"/>
    <property type="match status" value="16"/>
</dbReference>
<protein>
    <recommendedName>
        <fullName evidence="9">Fungal STAND N-terminal Goodbye domain-containing protein</fullName>
    </recommendedName>
</protein>
<dbReference type="InterPro" id="IPR054471">
    <property type="entry name" value="GPIID_WHD"/>
</dbReference>
<evidence type="ECO:0008006" key="9">
    <source>
        <dbReference type="Google" id="ProtNLM"/>
    </source>
</evidence>
<dbReference type="Gene3D" id="3.40.50.300">
    <property type="entry name" value="P-loop containing nucleotide triphosphate hydrolases"/>
    <property type="match status" value="1"/>
</dbReference>
<feature type="repeat" description="ANK" evidence="3">
    <location>
        <begin position="1305"/>
        <end position="1337"/>
    </location>
</feature>
<feature type="repeat" description="ANK" evidence="3">
    <location>
        <begin position="1107"/>
        <end position="1139"/>
    </location>
</feature>
<dbReference type="PROSITE" id="PS50297">
    <property type="entry name" value="ANK_REP_REGION"/>
    <property type="match status" value="15"/>
</dbReference>
<comment type="caution">
    <text evidence="7">The sequence shown here is derived from an EMBL/GenBank/DDBJ whole genome shotgun (WGS) entry which is preliminary data.</text>
</comment>
<evidence type="ECO:0000256" key="2">
    <source>
        <dbReference type="ARBA" id="ARBA00023043"/>
    </source>
</evidence>
<evidence type="ECO:0000259" key="5">
    <source>
        <dbReference type="Pfam" id="PF22939"/>
    </source>
</evidence>
<feature type="domain" description="GPI inositol-deacylase winged helix" evidence="5">
    <location>
        <begin position="574"/>
        <end position="654"/>
    </location>
</feature>
<feature type="domain" description="Fungal STAND N-terminal Goodbye" evidence="4">
    <location>
        <begin position="24"/>
        <end position="144"/>
    </location>
</feature>
<dbReference type="GO" id="GO:0019706">
    <property type="term" value="F:protein-cysteine S-palmitoyltransferase activity"/>
    <property type="evidence" value="ECO:0007669"/>
    <property type="project" value="UniProtKB-EC"/>
</dbReference>
<keyword evidence="8" id="KW-1185">Reference proteome</keyword>
<feature type="repeat" description="ANK" evidence="3">
    <location>
        <begin position="918"/>
        <end position="950"/>
    </location>
</feature>
<dbReference type="EMBL" id="CAJPDS010000004">
    <property type="protein sequence ID" value="CAF9905940.1"/>
    <property type="molecule type" value="Genomic_DNA"/>
</dbReference>
<dbReference type="Pfam" id="PF22939">
    <property type="entry name" value="WHD_GPIID"/>
    <property type="match status" value="1"/>
</dbReference>
<dbReference type="SUPFAM" id="SSF48403">
    <property type="entry name" value="Ankyrin repeat"/>
    <property type="match status" value="2"/>
</dbReference>
<reference evidence="7" key="1">
    <citation type="submission" date="2021-03" db="EMBL/GenBank/DDBJ databases">
        <authorList>
            <person name="Tagirdzhanova G."/>
        </authorList>
    </citation>
    <scope>NUCLEOTIDE SEQUENCE</scope>
</reference>
<dbReference type="OrthoDB" id="5416940at2759"/>
<feature type="repeat" description="ANK" evidence="3">
    <location>
        <begin position="1238"/>
        <end position="1271"/>
    </location>
</feature>
<dbReference type="Pfam" id="PF24883">
    <property type="entry name" value="NPHP3_N"/>
    <property type="match status" value="1"/>
</dbReference>
<feature type="domain" description="Nephrocystin 3-like N-terminal" evidence="6">
    <location>
        <begin position="299"/>
        <end position="465"/>
    </location>
</feature>
<evidence type="ECO:0000256" key="3">
    <source>
        <dbReference type="PROSITE-ProRule" id="PRU00023"/>
    </source>
</evidence>
<gene>
    <name evidence="7" type="ORF">HETSPECPRED_005999</name>
</gene>
<name>A0A8H3EHZ2_9LECA</name>
<sequence>MSMASHGPLAKPQISGATYIGEIWKEAVDQYERAAMVKLDSLDRANNVDEILTDMRDREKKFKDFRHDGSKLDKFRTLLGKSLKPIAVVGDVAAAASSTAFPPSTAIFTAVRYLLKSATTVSADYDKIKDFFEDLGSYLSRLQILEAGVPPVPQLKVALVRVLTSVLVLCGVCAKCVKMKRVVKAFKNLAGEDSELGTAYANFHKMVEQEQGVVWNATLASVEQLRSETSTAKADMGTVLATSKRTEGNTEALIASTKRIHDDMNSREAALERDELLRKLSSLHFDDNQRDIFDRHLDGTGQWLLKTEKFQNWFQGDQNSTLWCPGIPGAGKSVMTSIVVDHVWGITQSKSSQSRRSAIAYIYCNYQDLRTQSEIELLSSITMQLAKELNPLPPEVKIFCDKDAKERRNPTEGERILLLRSICSYFQTTYVFIDALDICPEASRERFIRLLKQMESSIRIFVTSRPQADLHERFTNLCRLDIWASHSDVEAYLESEINMSTKLLRNTAKYPDLKAEIIRSVTEKAAGMFLFAYLQIGRLGRQTTTKKVRDNLNALPTGVYDIYKEEMIRILEQSEEDRTLARKAFSYIFCAKRPLHVEELRHALAVEAEDTGIDEEAFVDSETLLNASFGLIRIDDVSNTIGLVHYTLQEYLENHPEYLLPQAETVIATTCLTYLSFELFDSGPCSDQEALNQRLLEYKFLDYASRHWGHHLAGGECQMDLLFTYLEDDQKLSCFVQVLHLNPNWTDDRRDPFPKRFSSLHVSAYWGLVKIVRILLDKGLDVNIQDSYGATPLHVAARDGHEPVVRLLLDNKADISTENNRGETALYWAARNGHKTVVRLLLKLGAVVLTRDNEGWNALDWAVLEGNSEIVKELLEHGVDAENDGRNNALILAAWEGHNDTVQMLLDNGADVNAKDWLGSTALDWAAPVGHETTVRVLLRNGANVDSYDKYENTALHWAIPYEPIVKLLLENSANVDIKNDTGQTALCWAARDGSAAAVKLLAQRTADINNHDNNGCTALHGSALRGREDVLRVLLKHGANPNAKDNDGWTPLHAAAVKRHKEIMQILLQVTNDGQVILDWVVTQQQDPKARLLLMDIADKKSDGCSVMTGIRVAVQERHLSKVQILLEQGADINGTDVGGSTALTMAASLGYQEGVKQLLRNGADVNLAVFRGWTALHWAAKNGHEVVLPLLIEHGADVNASGNSWTPILVAAENGHERVIRFLADNKADVNAEDYHGRRVLHWSGMHGHTSIIRLLVLERGANIDAVDRWGRTALIWAIENKQHPATLTLLSIGADPNLKTRDGSNALHVAIFMRQAKIVEELLERGASIHVATRDGFIPLHIAALAGHEAIIRLLLDRGADIELEAQWRPVSEALDYGEGVADEEIDLWSSHIRKELLLQRIINDDEAETQHTNRTSSRSYRYSKNHGAHTAPALIAPALGTHSSIPNTNTSPTHPGPVISCSGACDASCAGGSTISAAIQMRESNSKVTLWIAVPRSRPRASIPSYSLSSYPVHSAADADES</sequence>
<dbReference type="SMART" id="SM00248">
    <property type="entry name" value="ANK"/>
    <property type="match status" value="18"/>
</dbReference>
<dbReference type="InterPro" id="IPR036770">
    <property type="entry name" value="Ankyrin_rpt-contain_sf"/>
</dbReference>
<keyword evidence="2 3" id="KW-0040">ANK repeat</keyword>
<keyword evidence="1" id="KW-0677">Repeat</keyword>
<dbReference type="PRINTS" id="PR01415">
    <property type="entry name" value="ANKYRIN"/>
</dbReference>
<dbReference type="PANTHER" id="PTHR24161">
    <property type="entry name" value="ANK_REP_REGION DOMAIN-CONTAINING PROTEIN-RELATED"/>
    <property type="match status" value="1"/>
</dbReference>
<dbReference type="InterPro" id="IPR031350">
    <property type="entry name" value="Goodbye_dom"/>
</dbReference>
<organism evidence="7 8">
    <name type="scientific">Heterodermia speciosa</name>
    <dbReference type="NCBI Taxonomy" id="116794"/>
    <lineage>
        <taxon>Eukaryota</taxon>
        <taxon>Fungi</taxon>
        <taxon>Dikarya</taxon>
        <taxon>Ascomycota</taxon>
        <taxon>Pezizomycotina</taxon>
        <taxon>Lecanoromycetes</taxon>
        <taxon>OSLEUM clade</taxon>
        <taxon>Lecanoromycetidae</taxon>
        <taxon>Caliciales</taxon>
        <taxon>Physciaceae</taxon>
        <taxon>Heterodermia</taxon>
    </lineage>
</organism>
<dbReference type="Pfam" id="PF12796">
    <property type="entry name" value="Ank_2"/>
    <property type="match status" value="6"/>
</dbReference>
<dbReference type="Proteomes" id="UP000664521">
    <property type="component" value="Unassembled WGS sequence"/>
</dbReference>
<evidence type="ECO:0000256" key="1">
    <source>
        <dbReference type="ARBA" id="ARBA00022737"/>
    </source>
</evidence>
<feature type="repeat" description="ANK" evidence="3">
    <location>
        <begin position="788"/>
        <end position="820"/>
    </location>
</feature>
<feature type="repeat" description="ANK" evidence="3">
    <location>
        <begin position="1173"/>
        <end position="1205"/>
    </location>
</feature>
<dbReference type="Pfam" id="PF17109">
    <property type="entry name" value="Goodbye"/>
    <property type="match status" value="1"/>
</dbReference>
<evidence type="ECO:0000259" key="6">
    <source>
        <dbReference type="Pfam" id="PF24883"/>
    </source>
</evidence>
<evidence type="ECO:0000313" key="8">
    <source>
        <dbReference type="Proteomes" id="UP000664521"/>
    </source>
</evidence>
<feature type="repeat" description="ANK" evidence="3">
    <location>
        <begin position="1048"/>
        <end position="1070"/>
    </location>
</feature>
<evidence type="ECO:0000313" key="7">
    <source>
        <dbReference type="EMBL" id="CAF9905940.1"/>
    </source>
</evidence>
<evidence type="ECO:0000259" key="4">
    <source>
        <dbReference type="Pfam" id="PF17109"/>
    </source>
</evidence>
<feature type="repeat" description="ANK" evidence="3">
    <location>
        <begin position="982"/>
        <end position="1014"/>
    </location>
</feature>
<dbReference type="InterPro" id="IPR002110">
    <property type="entry name" value="Ankyrin_rpt"/>
</dbReference>
<feature type="repeat" description="ANK" evidence="3">
    <location>
        <begin position="1338"/>
        <end position="1370"/>
    </location>
</feature>
<feature type="repeat" description="ANK" evidence="3">
    <location>
        <begin position="755"/>
        <end position="787"/>
    </location>
</feature>
<feature type="repeat" description="ANK" evidence="3">
    <location>
        <begin position="1205"/>
        <end position="1237"/>
    </location>
</feature>
<feature type="repeat" description="ANK" evidence="3">
    <location>
        <begin position="885"/>
        <end position="917"/>
    </location>
</feature>
<dbReference type="InterPro" id="IPR056884">
    <property type="entry name" value="NPHP3-like_N"/>
</dbReference>
<proteinExistence type="predicted"/>
<feature type="repeat" description="ANK" evidence="3">
    <location>
        <begin position="854"/>
        <end position="886"/>
    </location>
</feature>
<feature type="repeat" description="ANK" evidence="3">
    <location>
        <begin position="821"/>
        <end position="853"/>
    </location>
</feature>
<dbReference type="Gene3D" id="1.25.40.20">
    <property type="entry name" value="Ankyrin repeat-containing domain"/>
    <property type="match status" value="8"/>
</dbReference>
<accession>A0A8H3EHZ2</accession>
<dbReference type="PANTHER" id="PTHR24161:SF124">
    <property type="entry name" value="TRANSIENT RECEPTOR POTENTIAL CHANNEL PYREXIA"/>
    <property type="match status" value="1"/>
</dbReference>
<dbReference type="InterPro" id="IPR027417">
    <property type="entry name" value="P-loop_NTPase"/>
</dbReference>
<feature type="repeat" description="ANK" evidence="3">
    <location>
        <begin position="1140"/>
        <end position="1172"/>
    </location>
</feature>
<feature type="repeat" description="ANK" evidence="3">
    <location>
        <begin position="1015"/>
        <end position="1047"/>
    </location>
</feature>
<dbReference type="Pfam" id="PF00023">
    <property type="entry name" value="Ank"/>
    <property type="match status" value="3"/>
</dbReference>